<reference evidence="6 7" key="1">
    <citation type="submission" date="2015-10" db="EMBL/GenBank/DDBJ databases">
        <title>Draft genome sequence of Streptomyces griseoruber DSM 40281, type strain for the species Streptomyces griseoruber.</title>
        <authorList>
            <person name="Ruckert C."/>
            <person name="Winkler A."/>
            <person name="Kalinowski J."/>
            <person name="Kampfer P."/>
            <person name="Glaeser S."/>
        </authorList>
    </citation>
    <scope>NUCLEOTIDE SEQUENCE [LARGE SCALE GENOMIC DNA]</scope>
    <source>
        <strain evidence="6 7">DSM 40281</strain>
    </source>
</reference>
<dbReference type="GO" id="GO:0031177">
    <property type="term" value="F:phosphopantetheine binding"/>
    <property type="evidence" value="ECO:0007669"/>
    <property type="project" value="InterPro"/>
</dbReference>
<sequence>MRAAIDRSVILGTDADLTALGERVPDVVVAPFTAGDVAPEGLAEQARTATRRALTLVRQFLADGRLASTRLVFLTHGAVATRPGDDIADLINAPVWGLVRSAQREHPDRLWLVDGADEALAARLAMGEEPQSAVRDGAVLVPRLVRHDTPSPGTATGFGRADGTVLITGGTGTVGALIARHLVTEHGVRHLLLTSRRGRQAPAAEELAAELEANGAQVTLAACDAADREALAALLAAVPADRPLTGVIHAAGILDDATVTGLTPDRLDRVLRPKIDAALNLHDLTRDHPLDAFVLFSSAAGVLGSPGQGNYAAANVFLDALAAHRVAGGLPAQSLPWGLWSERSELTASLPDAEREGTGRSGVLGLSSGEALALFDTARRSGEPVLVPIRLDHAALRGQDVPPVLWHEVRRPGHTGPGSARPTAASARERLLRLPEEERRAGLLDLVRTHVAAVLGHSGTGSVTAERAFKDLGFDSLTAVQLRNQLAAATGVKLPPTVVFDHPTPGALAEHLGGELFDEGPDPDATAVLRELDRLESALQSAMSRLPDPEHVSSRLRALAAKVAGSDGGSPDLDQEIASATADELLGLIDKEFGSV</sequence>
<evidence type="ECO:0000256" key="3">
    <source>
        <dbReference type="ARBA" id="ARBA00022679"/>
    </source>
</evidence>
<evidence type="ECO:0000259" key="5">
    <source>
        <dbReference type="PROSITE" id="PS50075"/>
    </source>
</evidence>
<dbReference type="PANTHER" id="PTHR43775:SF51">
    <property type="entry name" value="INACTIVE PHENOLPHTHIOCEROL SYNTHESIS POLYKETIDE SYNTHASE TYPE I PKS1-RELATED"/>
    <property type="match status" value="1"/>
</dbReference>
<comment type="caution">
    <text evidence="6">The sequence shown here is derived from an EMBL/GenBank/DDBJ whole genome shotgun (WGS) entry which is preliminary data.</text>
</comment>
<dbReference type="GO" id="GO:0017000">
    <property type="term" value="P:antibiotic biosynthetic process"/>
    <property type="evidence" value="ECO:0007669"/>
    <property type="project" value="UniProtKB-ARBA"/>
</dbReference>
<keyword evidence="3" id="KW-0808">Transferase</keyword>
<feature type="domain" description="Carrier" evidence="5">
    <location>
        <begin position="441"/>
        <end position="516"/>
    </location>
</feature>
<dbReference type="InterPro" id="IPR055123">
    <property type="entry name" value="SpnB-like_Rossmann"/>
</dbReference>
<dbReference type="InterPro" id="IPR009081">
    <property type="entry name" value="PP-bd_ACP"/>
</dbReference>
<dbReference type="Gene3D" id="3.40.50.720">
    <property type="entry name" value="NAD(P)-binding Rossmann-like Domain"/>
    <property type="match status" value="1"/>
</dbReference>
<dbReference type="Pfam" id="PF00550">
    <property type="entry name" value="PP-binding"/>
    <property type="match status" value="1"/>
</dbReference>
<dbReference type="STRING" id="1943.AQJ64_43430"/>
<dbReference type="SMART" id="SM01294">
    <property type="entry name" value="PKS_PP_betabranch"/>
    <property type="match status" value="1"/>
</dbReference>
<dbReference type="Pfam" id="PF08659">
    <property type="entry name" value="KR"/>
    <property type="match status" value="1"/>
</dbReference>
<evidence type="ECO:0000313" key="6">
    <source>
        <dbReference type="EMBL" id="KUN75148.1"/>
    </source>
</evidence>
<dbReference type="PANTHER" id="PTHR43775">
    <property type="entry name" value="FATTY ACID SYNTHASE"/>
    <property type="match status" value="1"/>
</dbReference>
<dbReference type="Gene3D" id="1.10.1200.10">
    <property type="entry name" value="ACP-like"/>
    <property type="match status" value="1"/>
</dbReference>
<proteinExistence type="predicted"/>
<dbReference type="InterPro" id="IPR013968">
    <property type="entry name" value="PKS_KR"/>
</dbReference>
<keyword evidence="2" id="KW-0597">Phosphoprotein</keyword>
<protein>
    <recommendedName>
        <fullName evidence="5">Carrier domain-containing protein</fullName>
    </recommendedName>
</protein>
<dbReference type="SMART" id="SM00822">
    <property type="entry name" value="PKS_KR"/>
    <property type="match status" value="1"/>
</dbReference>
<evidence type="ECO:0000313" key="7">
    <source>
        <dbReference type="Proteomes" id="UP000052982"/>
    </source>
</evidence>
<dbReference type="CDD" id="cd08956">
    <property type="entry name" value="KR_3_FAS_SDR_x"/>
    <property type="match status" value="1"/>
</dbReference>
<gene>
    <name evidence="6" type="ORF">AQJ64_43430</name>
</gene>
<dbReference type="InterPro" id="IPR006162">
    <property type="entry name" value="Ppantetheine_attach_site"/>
</dbReference>
<dbReference type="FunFam" id="1.10.1200.10:FF:000007">
    <property type="entry name" value="Probable polyketide synthase pks17"/>
    <property type="match status" value="1"/>
</dbReference>
<dbReference type="GO" id="GO:0004312">
    <property type="term" value="F:fatty acid synthase activity"/>
    <property type="evidence" value="ECO:0007669"/>
    <property type="project" value="TreeGrafter"/>
</dbReference>
<dbReference type="PROSITE" id="PS00012">
    <property type="entry name" value="PHOSPHOPANTETHEINE"/>
    <property type="match status" value="1"/>
</dbReference>
<dbReference type="InterPro" id="IPR050091">
    <property type="entry name" value="PKS_NRPS_Biosynth_Enz"/>
</dbReference>
<dbReference type="SMART" id="SM00823">
    <property type="entry name" value="PKS_PP"/>
    <property type="match status" value="1"/>
</dbReference>
<dbReference type="PROSITE" id="PS50075">
    <property type="entry name" value="CARRIER"/>
    <property type="match status" value="1"/>
</dbReference>
<dbReference type="Pfam" id="PF22953">
    <property type="entry name" value="SpnB_Rossmann"/>
    <property type="match status" value="1"/>
</dbReference>
<dbReference type="InterPro" id="IPR036736">
    <property type="entry name" value="ACP-like_sf"/>
</dbReference>
<dbReference type="AlphaFoldDB" id="A0A117R7G2"/>
<name>A0A117R7G2_9ACTN</name>
<evidence type="ECO:0000256" key="2">
    <source>
        <dbReference type="ARBA" id="ARBA00022553"/>
    </source>
</evidence>
<accession>A0A117R7G2</accession>
<evidence type="ECO:0000256" key="1">
    <source>
        <dbReference type="ARBA" id="ARBA00022450"/>
    </source>
</evidence>
<keyword evidence="4" id="KW-0511">Multifunctional enzyme</keyword>
<dbReference type="InterPro" id="IPR036291">
    <property type="entry name" value="NAD(P)-bd_dom_sf"/>
</dbReference>
<dbReference type="EMBL" id="LMWW01000089">
    <property type="protein sequence ID" value="KUN75148.1"/>
    <property type="molecule type" value="Genomic_DNA"/>
</dbReference>
<dbReference type="SUPFAM" id="SSF47336">
    <property type="entry name" value="ACP-like"/>
    <property type="match status" value="1"/>
</dbReference>
<dbReference type="InterPro" id="IPR057326">
    <property type="entry name" value="KR_dom"/>
</dbReference>
<dbReference type="InterPro" id="IPR020806">
    <property type="entry name" value="PKS_PP-bd"/>
</dbReference>
<keyword evidence="7" id="KW-1185">Reference proteome</keyword>
<evidence type="ECO:0000256" key="4">
    <source>
        <dbReference type="ARBA" id="ARBA00023268"/>
    </source>
</evidence>
<dbReference type="GO" id="GO:0006633">
    <property type="term" value="P:fatty acid biosynthetic process"/>
    <property type="evidence" value="ECO:0007669"/>
    <property type="project" value="TreeGrafter"/>
</dbReference>
<dbReference type="SUPFAM" id="SSF51735">
    <property type="entry name" value="NAD(P)-binding Rossmann-fold domains"/>
    <property type="match status" value="2"/>
</dbReference>
<dbReference type="Proteomes" id="UP000052982">
    <property type="component" value="Unassembled WGS sequence"/>
</dbReference>
<keyword evidence="1" id="KW-0596">Phosphopantetheine</keyword>
<organism evidence="6 7">
    <name type="scientific">Streptomyces griseoruber</name>
    <dbReference type="NCBI Taxonomy" id="1943"/>
    <lineage>
        <taxon>Bacteria</taxon>
        <taxon>Bacillati</taxon>
        <taxon>Actinomycetota</taxon>
        <taxon>Actinomycetes</taxon>
        <taxon>Kitasatosporales</taxon>
        <taxon>Streptomycetaceae</taxon>
        <taxon>Streptomyces</taxon>
    </lineage>
</organism>